<organism evidence="1 2">
    <name type="scientific">Allacma fusca</name>
    <dbReference type="NCBI Taxonomy" id="39272"/>
    <lineage>
        <taxon>Eukaryota</taxon>
        <taxon>Metazoa</taxon>
        <taxon>Ecdysozoa</taxon>
        <taxon>Arthropoda</taxon>
        <taxon>Hexapoda</taxon>
        <taxon>Collembola</taxon>
        <taxon>Symphypleona</taxon>
        <taxon>Sminthuridae</taxon>
        <taxon>Allacma</taxon>
    </lineage>
</organism>
<name>A0A8J2LH11_9HEXA</name>
<dbReference type="EMBL" id="CAJVCH010561205">
    <property type="protein sequence ID" value="CAG7831623.1"/>
    <property type="molecule type" value="Genomic_DNA"/>
</dbReference>
<accession>A0A8J2LH11</accession>
<protein>
    <submittedName>
        <fullName evidence="1">Uncharacterized protein</fullName>
    </submittedName>
</protein>
<sequence length="217" mass="24813">MHLLVQWIKEKPKSWSVVPREKLADGTLRQSNDLIGRTVGILWKRRTHQAIVIETCSDFGYLEQQADKLAEEQAQVEELPNRSALKRKLRDSNCDSSVLPAVEPFASSSTFTQTAHVTNFKTSRAQNIQLVLESIGNDDSTNQTLPHVCQGSSDEIEEWKSKYFKTKENDDLYERKAQRIKITSHFQQLILENAILSSHYASKHMALRSNRDQVQSS</sequence>
<comment type="caution">
    <text evidence="1">The sequence shown here is derived from an EMBL/GenBank/DDBJ whole genome shotgun (WGS) entry which is preliminary data.</text>
</comment>
<keyword evidence="2" id="KW-1185">Reference proteome</keyword>
<dbReference type="Proteomes" id="UP000708208">
    <property type="component" value="Unassembled WGS sequence"/>
</dbReference>
<evidence type="ECO:0000313" key="1">
    <source>
        <dbReference type="EMBL" id="CAG7831623.1"/>
    </source>
</evidence>
<evidence type="ECO:0000313" key="2">
    <source>
        <dbReference type="Proteomes" id="UP000708208"/>
    </source>
</evidence>
<reference evidence="1" key="1">
    <citation type="submission" date="2021-06" db="EMBL/GenBank/DDBJ databases">
        <authorList>
            <person name="Hodson N. C."/>
            <person name="Mongue J. A."/>
            <person name="Jaron S. K."/>
        </authorList>
    </citation>
    <scope>NUCLEOTIDE SEQUENCE</scope>
</reference>
<proteinExistence type="predicted"/>
<gene>
    <name evidence="1" type="ORF">AFUS01_LOCUS41357</name>
</gene>
<dbReference type="AlphaFoldDB" id="A0A8J2LH11"/>